<dbReference type="InterPro" id="IPR009003">
    <property type="entry name" value="Peptidase_S1_PA"/>
</dbReference>
<dbReference type="Proteomes" id="UP000009046">
    <property type="component" value="Unassembled WGS sequence"/>
</dbReference>
<dbReference type="EMBL" id="DS235869">
    <property type="protein sequence ID" value="EEB19436.1"/>
    <property type="molecule type" value="Genomic_DNA"/>
</dbReference>
<organism>
    <name type="scientific">Pediculus humanus subsp. corporis</name>
    <name type="common">Body louse</name>
    <dbReference type="NCBI Taxonomy" id="121224"/>
    <lineage>
        <taxon>Eukaryota</taxon>
        <taxon>Metazoa</taxon>
        <taxon>Ecdysozoa</taxon>
        <taxon>Arthropoda</taxon>
        <taxon>Hexapoda</taxon>
        <taxon>Insecta</taxon>
        <taxon>Pterygota</taxon>
        <taxon>Neoptera</taxon>
        <taxon>Paraneoptera</taxon>
        <taxon>Psocodea</taxon>
        <taxon>Troctomorpha</taxon>
        <taxon>Phthiraptera</taxon>
        <taxon>Anoplura</taxon>
        <taxon>Pediculidae</taxon>
        <taxon>Pediculus</taxon>
    </lineage>
</organism>
<accession>E0W1D0</accession>
<dbReference type="EMBL" id="AAZO01006988">
    <property type="status" value="NOT_ANNOTATED_CDS"/>
    <property type="molecule type" value="Genomic_DNA"/>
</dbReference>
<keyword evidence="4" id="KW-0378">Hydrolase</keyword>
<feature type="compositionally biased region" description="Polar residues" evidence="2">
    <location>
        <begin position="455"/>
        <end position="494"/>
    </location>
</feature>
<dbReference type="SUPFAM" id="SSF50494">
    <property type="entry name" value="Trypsin-like serine proteases"/>
    <property type="match status" value="1"/>
</dbReference>
<evidence type="ECO:0000313" key="4">
    <source>
        <dbReference type="EMBL" id="EEB19436.1"/>
    </source>
</evidence>
<dbReference type="GO" id="GO:0004252">
    <property type="term" value="F:serine-type endopeptidase activity"/>
    <property type="evidence" value="ECO:0007669"/>
    <property type="project" value="UniProtKB-EC"/>
</dbReference>
<dbReference type="PROSITE" id="PS50240">
    <property type="entry name" value="TRYPSIN_DOM"/>
    <property type="match status" value="1"/>
</dbReference>
<dbReference type="KEGG" id="phu:Phum_PHUM574590"/>
<protein>
    <submittedName>
        <fullName evidence="4 5">Trypsin-gamma, putative</fullName>
        <ecNumber evidence="4">3.4.21.1</ecNumber>
        <ecNumber evidence="4">3.4.21.4</ecNumber>
        <ecNumber evidence="4">3.4.21.9</ecNumber>
    </submittedName>
</protein>
<evidence type="ECO:0000313" key="6">
    <source>
        <dbReference type="Proteomes" id="UP000009046"/>
    </source>
</evidence>
<sequence>MKSTVYTGLEKNVCKGVEIYNKFQDDALPDYRKIKYHTTNSDFFYEVPCGVYNKKHLLDEKIQLAREAVPGQFPWVVSIQRKVAFNSFAHYCTGTIISSIWVVTSSACVEGVLTKNVFVVAGISFGQRIGAEKFVNLVLTDDSTGNYLGLIKLERALDFDSPLVAPICMPNTNQKYPEGTNLVTTTWNNSHTIYQKLLYGNLPLVRTEKCLDSIHKNTLENLKGECRMCAGVKGGPAMCLHSNNRFYLCGVLNYGETCNLNDVSGLYASLSCFNKAIQKHAVPLFHDFGDDYDDYDGAEFPTISGVSNTCFKEILLLKKKRGSASAGNRTRAARVAGEHSTTEPPMLVSLVNIGSLEEESGRMASPSPHPPSPMPPPQAPSPMGPPQQSPSLMANSGAPSPMGPPQHLAPSPGPTYNPNQSSCPPNLSHSLPPGSQIPGNIPGVHMNGPSGLPPHSQNLSHSPYLNSSQPLIGSNSQISHQPSSMQRYLINDNF</sequence>
<dbReference type="AlphaFoldDB" id="E0W1D0"/>
<dbReference type="EC" id="3.4.21.4" evidence="4"/>
<feature type="compositionally biased region" description="Pro residues" evidence="2">
    <location>
        <begin position="367"/>
        <end position="388"/>
    </location>
</feature>
<dbReference type="GO" id="GO:0006508">
    <property type="term" value="P:proteolysis"/>
    <property type="evidence" value="ECO:0007669"/>
    <property type="project" value="InterPro"/>
</dbReference>
<evidence type="ECO:0000256" key="2">
    <source>
        <dbReference type="SAM" id="MobiDB-lite"/>
    </source>
</evidence>
<gene>
    <name evidence="5" type="primary">8234958</name>
    <name evidence="4" type="ORF">Phum_PHUM574590</name>
</gene>
<dbReference type="PANTHER" id="PTHR24252">
    <property type="entry name" value="ACROSIN-RELATED"/>
    <property type="match status" value="1"/>
</dbReference>
<dbReference type="EC" id="3.4.21.9" evidence="4"/>
<evidence type="ECO:0000256" key="1">
    <source>
        <dbReference type="ARBA" id="ARBA00023157"/>
    </source>
</evidence>
<dbReference type="PANTHER" id="PTHR24252:SF7">
    <property type="entry name" value="HYALIN"/>
    <property type="match status" value="1"/>
</dbReference>
<dbReference type="HOGENOM" id="CLU_552432_0_0_1"/>
<evidence type="ECO:0000259" key="3">
    <source>
        <dbReference type="PROSITE" id="PS50240"/>
    </source>
</evidence>
<dbReference type="Pfam" id="PF00089">
    <property type="entry name" value="Trypsin"/>
    <property type="match status" value="1"/>
</dbReference>
<dbReference type="OMA" id="WNNSHTI"/>
<keyword evidence="6" id="KW-1185">Reference proteome</keyword>
<dbReference type="OrthoDB" id="6437029at2759"/>
<dbReference type="CTD" id="8234958"/>
<evidence type="ECO:0000313" key="5">
    <source>
        <dbReference type="EnsemblMetazoa" id="PHUM574590-PA"/>
    </source>
</evidence>
<keyword evidence="1" id="KW-1015">Disulfide bond</keyword>
<dbReference type="RefSeq" id="XP_002432174.1">
    <property type="nucleotide sequence ID" value="XM_002432129.1"/>
</dbReference>
<feature type="domain" description="Peptidase S1" evidence="3">
    <location>
        <begin position="57"/>
        <end position="282"/>
    </location>
</feature>
<dbReference type="InParanoid" id="E0W1D0"/>
<reference evidence="4" key="2">
    <citation type="submission" date="2007-04" db="EMBL/GenBank/DDBJ databases">
        <title>The genome of the human body louse.</title>
        <authorList>
            <consortium name="The Human Body Louse Genome Consortium"/>
            <person name="Kirkness E."/>
            <person name="Walenz B."/>
            <person name="Hass B."/>
            <person name="Bruggner R."/>
            <person name="Strausberg R."/>
        </authorList>
    </citation>
    <scope>NUCLEOTIDE SEQUENCE</scope>
    <source>
        <strain evidence="4">USDA</strain>
    </source>
</reference>
<reference evidence="5" key="3">
    <citation type="submission" date="2020-05" db="UniProtKB">
        <authorList>
            <consortium name="EnsemblMetazoa"/>
        </authorList>
    </citation>
    <scope>IDENTIFICATION</scope>
    <source>
        <strain evidence="5">USDA</strain>
    </source>
</reference>
<reference evidence="4" key="1">
    <citation type="submission" date="2007-04" db="EMBL/GenBank/DDBJ databases">
        <title>Annotation of Pediculus humanus corporis strain USDA.</title>
        <authorList>
            <person name="Kirkness E."/>
            <person name="Hannick L."/>
            <person name="Hass B."/>
            <person name="Bruggner R."/>
            <person name="Lawson D."/>
            <person name="Bidwell S."/>
            <person name="Joardar V."/>
            <person name="Caler E."/>
            <person name="Walenz B."/>
            <person name="Inman J."/>
            <person name="Schobel S."/>
            <person name="Galinsky K."/>
            <person name="Amedeo P."/>
            <person name="Strausberg R."/>
        </authorList>
    </citation>
    <scope>NUCLEOTIDE SEQUENCE</scope>
    <source>
        <strain evidence="4">USDA</strain>
    </source>
</reference>
<dbReference type="EC" id="3.4.21.1" evidence="4"/>
<dbReference type="SMART" id="SM00020">
    <property type="entry name" value="Tryp_SPc"/>
    <property type="match status" value="1"/>
</dbReference>
<dbReference type="InterPro" id="IPR001254">
    <property type="entry name" value="Trypsin_dom"/>
</dbReference>
<dbReference type="VEuPathDB" id="VectorBase:PHUM574590"/>
<dbReference type="Gene3D" id="2.40.10.10">
    <property type="entry name" value="Trypsin-like serine proteases"/>
    <property type="match status" value="1"/>
</dbReference>
<feature type="region of interest" description="Disordered" evidence="2">
    <location>
        <begin position="322"/>
        <end position="494"/>
    </location>
</feature>
<dbReference type="EnsemblMetazoa" id="PHUM574590-RA">
    <property type="protein sequence ID" value="PHUM574590-PA"/>
    <property type="gene ID" value="PHUM574590"/>
</dbReference>
<dbReference type="eggNOG" id="KOG3627">
    <property type="taxonomic scope" value="Eukaryota"/>
</dbReference>
<proteinExistence type="predicted"/>
<dbReference type="InterPro" id="IPR043504">
    <property type="entry name" value="Peptidase_S1_PA_chymotrypsin"/>
</dbReference>
<feature type="compositionally biased region" description="Polar residues" evidence="2">
    <location>
        <begin position="414"/>
        <end position="429"/>
    </location>
</feature>
<dbReference type="GeneID" id="8234958"/>
<name>E0W1D0_PEDHC</name>